<dbReference type="PANTHER" id="PTHR13774">
    <property type="entry name" value="PHENAZINE BIOSYNTHESIS PROTEIN"/>
    <property type="match status" value="1"/>
</dbReference>
<name>A0ABP9L9Y9_9RHOB</name>
<dbReference type="Pfam" id="PF02567">
    <property type="entry name" value="PhzC-PhzF"/>
    <property type="match status" value="1"/>
</dbReference>
<dbReference type="EMBL" id="BAABHW010000002">
    <property type="protein sequence ID" value="GAA5071935.1"/>
    <property type="molecule type" value="Genomic_DNA"/>
</dbReference>
<gene>
    <name evidence="2" type="ORF">GCM10023209_16180</name>
</gene>
<evidence type="ECO:0000313" key="3">
    <source>
        <dbReference type="Proteomes" id="UP001499910"/>
    </source>
</evidence>
<reference evidence="3" key="1">
    <citation type="journal article" date="2019" name="Int. J. Syst. Evol. Microbiol.">
        <title>The Global Catalogue of Microorganisms (GCM) 10K type strain sequencing project: providing services to taxonomists for standard genome sequencing and annotation.</title>
        <authorList>
            <consortium name="The Broad Institute Genomics Platform"/>
            <consortium name="The Broad Institute Genome Sequencing Center for Infectious Disease"/>
            <person name="Wu L."/>
            <person name="Ma J."/>
        </authorList>
    </citation>
    <scope>NUCLEOTIDE SEQUENCE [LARGE SCALE GENOMIC DNA]</scope>
    <source>
        <strain evidence="3">JCM 18015</strain>
    </source>
</reference>
<dbReference type="Proteomes" id="UP001499910">
    <property type="component" value="Unassembled WGS sequence"/>
</dbReference>
<proteinExistence type="inferred from homology"/>
<keyword evidence="3" id="KW-1185">Reference proteome</keyword>
<evidence type="ECO:0000313" key="2">
    <source>
        <dbReference type="EMBL" id="GAA5071935.1"/>
    </source>
</evidence>
<accession>A0ABP9L9Y9</accession>
<dbReference type="PIRSF" id="PIRSF016184">
    <property type="entry name" value="PhzC_PhzF"/>
    <property type="match status" value="1"/>
</dbReference>
<dbReference type="Gene3D" id="3.10.310.10">
    <property type="entry name" value="Diaminopimelate Epimerase, Chain A, domain 1"/>
    <property type="match status" value="2"/>
</dbReference>
<comment type="caution">
    <text evidence="2">The sequence shown here is derived from an EMBL/GenBank/DDBJ whole genome shotgun (WGS) entry which is preliminary data.</text>
</comment>
<protein>
    <submittedName>
        <fullName evidence="2">PhzF family phenazine biosynthesis protein</fullName>
    </submittedName>
</protein>
<dbReference type="SUPFAM" id="SSF54506">
    <property type="entry name" value="Diaminopimelate epimerase-like"/>
    <property type="match status" value="1"/>
</dbReference>
<evidence type="ECO:0000256" key="1">
    <source>
        <dbReference type="ARBA" id="ARBA00008270"/>
    </source>
</evidence>
<sequence>MLSYQVTDVFTDRPFSGNPLAIVEGADGLSDAQMQTIARQFNLSETIFIQAPDDPAHSAKVRIFTPGAEIPFAGHPTIGCALHLAGGQDGTITLEERAGLVHVAISQSGTLAEFTAPRIPAPIGTAPDAATIAAAIGLSPAQIGPHAPGAFEGGPAFLYAQLTDPAALAAAAPAQPGWGTMIATAGIDDTGRSPVGLYLYTPGAGCDWQARMFAPDDGVPEDPATGSATALLAGQLLANGALSDGTTTLSLRQGVEMGRPSALRLSVDVADGALTAIRVAGSAVPVASGQIRIP</sequence>
<organism evidence="2 3">
    <name type="scientific">[Roseibacterium] beibuensis</name>
    <dbReference type="NCBI Taxonomy" id="1193142"/>
    <lineage>
        <taxon>Bacteria</taxon>
        <taxon>Pseudomonadati</taxon>
        <taxon>Pseudomonadota</taxon>
        <taxon>Alphaproteobacteria</taxon>
        <taxon>Rhodobacterales</taxon>
        <taxon>Roseobacteraceae</taxon>
        <taxon>Roseicyclus</taxon>
    </lineage>
</organism>
<dbReference type="RefSeq" id="WP_259550185.1">
    <property type="nucleotide sequence ID" value="NZ_BAABHW010000002.1"/>
</dbReference>
<dbReference type="PANTHER" id="PTHR13774:SF32">
    <property type="entry name" value="ANTISENSE-ENHANCING SEQUENCE 1"/>
    <property type="match status" value="1"/>
</dbReference>
<dbReference type="NCBIfam" id="TIGR00654">
    <property type="entry name" value="PhzF_family"/>
    <property type="match status" value="1"/>
</dbReference>
<dbReference type="InterPro" id="IPR003719">
    <property type="entry name" value="Phenazine_PhzF-like"/>
</dbReference>
<comment type="similarity">
    <text evidence="1">Belongs to the PhzF family.</text>
</comment>